<feature type="region of interest" description="Disordered" evidence="1">
    <location>
        <begin position="142"/>
        <end position="193"/>
    </location>
</feature>
<gene>
    <name evidence="2" type="ORF">CLAFUR5_05338</name>
</gene>
<evidence type="ECO:0000313" key="2">
    <source>
        <dbReference type="EMBL" id="UJO16003.1"/>
    </source>
</evidence>
<feature type="region of interest" description="Disordered" evidence="1">
    <location>
        <begin position="330"/>
        <end position="377"/>
    </location>
</feature>
<dbReference type="AlphaFoldDB" id="A0A9Q8P7F8"/>
<organism evidence="2 3">
    <name type="scientific">Passalora fulva</name>
    <name type="common">Tomato leaf mold</name>
    <name type="synonym">Cladosporium fulvum</name>
    <dbReference type="NCBI Taxonomy" id="5499"/>
    <lineage>
        <taxon>Eukaryota</taxon>
        <taxon>Fungi</taxon>
        <taxon>Dikarya</taxon>
        <taxon>Ascomycota</taxon>
        <taxon>Pezizomycotina</taxon>
        <taxon>Dothideomycetes</taxon>
        <taxon>Dothideomycetidae</taxon>
        <taxon>Mycosphaerellales</taxon>
        <taxon>Mycosphaerellaceae</taxon>
        <taxon>Fulvia</taxon>
    </lineage>
</organism>
<accession>A0A9Q8P7F8</accession>
<dbReference type="OrthoDB" id="10647865at2759"/>
<dbReference type="EMBL" id="CP090166">
    <property type="protein sequence ID" value="UJO16003.1"/>
    <property type="molecule type" value="Genomic_DNA"/>
</dbReference>
<dbReference type="KEGG" id="ffu:CLAFUR5_05338"/>
<dbReference type="RefSeq" id="XP_047760369.1">
    <property type="nucleotide sequence ID" value="XM_047904486.1"/>
</dbReference>
<feature type="region of interest" description="Disordered" evidence="1">
    <location>
        <begin position="219"/>
        <end position="245"/>
    </location>
</feature>
<feature type="compositionally biased region" description="Basic and acidic residues" evidence="1">
    <location>
        <begin position="1"/>
        <end position="12"/>
    </location>
</feature>
<sequence length="377" mass="43797">MPSTTRSREHGLPRGNQQRMRELRTATYERGTESQQEDVGDLVEHIPDPTHTPRTARELREAMTDDEFDEPIAAAPTNQAKAYIDRIKRRDPGLLPDEELWYRWHKNRSLYYLLDLVTLRDIAKWVNDILYWKDTPAEQRKRALEKKGGRQTGEGDRAHARVERSSRAEGRRRSREMVDPTNRDRAEKEMAAIDQDELNPLKYSFGKSRSKRRKLSAEEYRWSSPAELEEKHTENKEDAFEDDEDPELLLEDNARAQDPIEALRQHYGYLLEVIYLDTVTAVEMSKLLEAFELAIPPASEKHRRDDLKEALLDAKEDDLLPDYVVLLPTDPTKAKEDPDLPPIDAEQRHVRSGVNYENGRMTRNPRMKTGGGEHTYA</sequence>
<keyword evidence="3" id="KW-1185">Reference proteome</keyword>
<feature type="region of interest" description="Disordered" evidence="1">
    <location>
        <begin position="1"/>
        <end position="52"/>
    </location>
</feature>
<evidence type="ECO:0000313" key="3">
    <source>
        <dbReference type="Proteomes" id="UP000756132"/>
    </source>
</evidence>
<feature type="compositionally biased region" description="Basic and acidic residues" evidence="1">
    <location>
        <begin position="228"/>
        <end position="238"/>
    </location>
</feature>
<evidence type="ECO:0000256" key="1">
    <source>
        <dbReference type="SAM" id="MobiDB-lite"/>
    </source>
</evidence>
<reference evidence="2" key="1">
    <citation type="submission" date="2021-12" db="EMBL/GenBank/DDBJ databases">
        <authorList>
            <person name="Zaccaron A."/>
            <person name="Stergiopoulos I."/>
        </authorList>
    </citation>
    <scope>NUCLEOTIDE SEQUENCE</scope>
    <source>
        <strain evidence="2">Race5_Kim</strain>
    </source>
</reference>
<protein>
    <submittedName>
        <fullName evidence="2">Uncharacterized protein</fullName>
    </submittedName>
</protein>
<feature type="compositionally biased region" description="Basic and acidic residues" evidence="1">
    <location>
        <begin position="142"/>
        <end position="191"/>
    </location>
</feature>
<name>A0A9Q8P7F8_PASFU</name>
<dbReference type="GeneID" id="71985216"/>
<reference evidence="2" key="2">
    <citation type="journal article" date="2022" name="Microb. Genom.">
        <title>A chromosome-scale genome assembly of the tomato pathogen Cladosporium fulvum reveals a compartmentalized genome architecture and the presence of a dispensable chromosome.</title>
        <authorList>
            <person name="Zaccaron A.Z."/>
            <person name="Chen L.H."/>
            <person name="Samaras A."/>
            <person name="Stergiopoulos I."/>
        </authorList>
    </citation>
    <scope>NUCLEOTIDE SEQUENCE</scope>
    <source>
        <strain evidence="2">Race5_Kim</strain>
    </source>
</reference>
<dbReference type="Proteomes" id="UP000756132">
    <property type="component" value="Chromosome 4"/>
</dbReference>
<proteinExistence type="predicted"/>